<proteinExistence type="predicted"/>
<organism evidence="1 2">
    <name type="scientific">Roseovarius spongiae</name>
    <dbReference type="NCBI Taxonomy" id="2320272"/>
    <lineage>
        <taxon>Bacteria</taxon>
        <taxon>Pseudomonadati</taxon>
        <taxon>Pseudomonadota</taxon>
        <taxon>Alphaproteobacteria</taxon>
        <taxon>Rhodobacterales</taxon>
        <taxon>Roseobacteraceae</taxon>
        <taxon>Roseovarius</taxon>
    </lineage>
</organism>
<dbReference type="OrthoDB" id="8910160at2"/>
<dbReference type="Proteomes" id="UP000281128">
    <property type="component" value="Unassembled WGS sequence"/>
</dbReference>
<sequence>MYHPYFRGKQYELITIRENAGLFAESGFIPIIEPVKEALNGLGRALTAVGEAGGSAVVIVNPHHGDHADDGERIIEFLRDGPIEEVDLSPAVLLKEQCTVEEAVRLCGEFENDPVTLVHAGFANGAALADALGARTHDLRHVFLEDSCGRLYRRHFQSEERVLLRDGFERRRNRDHPPTEFFSDLHVTFAEEGMSGFGDFLTVGDDFSETGGPAYAIAIHLTFVDPAQDDAMFVRHFLSVRQDTPTDPAGKFAEALTAMIEVLDRGDSSILESNAVQEFRQLHVDRHYPGLGYVKKLSMQHHIETLADYFVE</sequence>
<evidence type="ECO:0000313" key="2">
    <source>
        <dbReference type="Proteomes" id="UP000281128"/>
    </source>
</evidence>
<name>A0A3A8B524_9RHOB</name>
<gene>
    <name evidence="1" type="ORF">D6850_12880</name>
</gene>
<dbReference type="RefSeq" id="WP_121167530.1">
    <property type="nucleotide sequence ID" value="NZ_RAPE01000003.1"/>
</dbReference>
<protein>
    <submittedName>
        <fullName evidence="1">ATP-binding protein</fullName>
    </submittedName>
</protein>
<keyword evidence="1" id="KW-0067">ATP-binding</keyword>
<reference evidence="1 2" key="1">
    <citation type="submission" date="2018-09" db="EMBL/GenBank/DDBJ databases">
        <title>Roseovarius spongiae sp. nov., isolated from a marine sponge.</title>
        <authorList>
            <person name="Zhuang L."/>
            <person name="Luo L."/>
        </authorList>
    </citation>
    <scope>NUCLEOTIDE SEQUENCE [LARGE SCALE GENOMIC DNA]</scope>
    <source>
        <strain evidence="1 2">HN-E21</strain>
    </source>
</reference>
<evidence type="ECO:0000313" key="1">
    <source>
        <dbReference type="EMBL" id="RKF14059.1"/>
    </source>
</evidence>
<dbReference type="EMBL" id="RAPE01000003">
    <property type="protein sequence ID" value="RKF14059.1"/>
    <property type="molecule type" value="Genomic_DNA"/>
</dbReference>
<dbReference type="InterPro" id="IPR047727">
    <property type="entry name" value="Sce7725-like"/>
</dbReference>
<dbReference type="NCBIfam" id="NF033831">
    <property type="entry name" value="sce7725_fam"/>
    <property type="match status" value="1"/>
</dbReference>
<keyword evidence="1" id="KW-0547">Nucleotide-binding</keyword>
<dbReference type="AlphaFoldDB" id="A0A3A8B524"/>
<keyword evidence="2" id="KW-1185">Reference proteome</keyword>
<comment type="caution">
    <text evidence="1">The sequence shown here is derived from an EMBL/GenBank/DDBJ whole genome shotgun (WGS) entry which is preliminary data.</text>
</comment>
<dbReference type="GO" id="GO:0005524">
    <property type="term" value="F:ATP binding"/>
    <property type="evidence" value="ECO:0007669"/>
    <property type="project" value="UniProtKB-KW"/>
</dbReference>
<accession>A0A3A8B524</accession>